<keyword evidence="4" id="KW-0997">Cell inner membrane</keyword>
<keyword evidence="11" id="KW-0472">Membrane</keyword>
<keyword evidence="5" id="KW-0645">Protease</keyword>
<dbReference type="SUPFAM" id="SSF56519">
    <property type="entry name" value="Penicillin binding protein dimerisation domain"/>
    <property type="match status" value="1"/>
</dbReference>
<dbReference type="PANTHER" id="PTHR30627">
    <property type="entry name" value="PEPTIDOGLYCAN D,D-TRANSPEPTIDASE"/>
    <property type="match status" value="1"/>
</dbReference>
<evidence type="ECO:0000256" key="7">
    <source>
        <dbReference type="ARBA" id="ARBA00022801"/>
    </source>
</evidence>
<dbReference type="GO" id="GO:0006508">
    <property type="term" value="P:proteolysis"/>
    <property type="evidence" value="ECO:0007669"/>
    <property type="project" value="UniProtKB-KW"/>
</dbReference>
<evidence type="ECO:0000256" key="9">
    <source>
        <dbReference type="ARBA" id="ARBA00022984"/>
    </source>
</evidence>
<keyword evidence="8" id="KW-0133">Cell shape</keyword>
<dbReference type="AlphaFoldDB" id="A0A382K516"/>
<keyword evidence="6" id="KW-0812">Transmembrane</keyword>
<dbReference type="Gene3D" id="3.30.1390.30">
    <property type="entry name" value="Penicillin-binding protein 2a, domain 3"/>
    <property type="match status" value="1"/>
</dbReference>
<dbReference type="InterPro" id="IPR005311">
    <property type="entry name" value="PBP_dimer"/>
</dbReference>
<dbReference type="GO" id="GO:0008658">
    <property type="term" value="F:penicillin binding"/>
    <property type="evidence" value="ECO:0007669"/>
    <property type="project" value="InterPro"/>
</dbReference>
<keyword evidence="12" id="KW-0961">Cell wall biogenesis/degradation</keyword>
<evidence type="ECO:0000259" key="13">
    <source>
        <dbReference type="Pfam" id="PF00905"/>
    </source>
</evidence>
<dbReference type="EMBL" id="UINC01077971">
    <property type="protein sequence ID" value="SVC18593.1"/>
    <property type="molecule type" value="Genomic_DNA"/>
</dbReference>
<dbReference type="Pfam" id="PF03717">
    <property type="entry name" value="PBP_dimer"/>
    <property type="match status" value="1"/>
</dbReference>
<dbReference type="SUPFAM" id="SSF56601">
    <property type="entry name" value="beta-lactamase/transpeptidase-like"/>
    <property type="match status" value="1"/>
</dbReference>
<dbReference type="GO" id="GO:0071972">
    <property type="term" value="F:peptidoglycan L,D-transpeptidase activity"/>
    <property type="evidence" value="ECO:0007669"/>
    <property type="project" value="TreeGrafter"/>
</dbReference>
<evidence type="ECO:0000313" key="15">
    <source>
        <dbReference type="EMBL" id="SVC18593.1"/>
    </source>
</evidence>
<evidence type="ECO:0008006" key="16">
    <source>
        <dbReference type="Google" id="ProtNLM"/>
    </source>
</evidence>
<evidence type="ECO:0000256" key="2">
    <source>
        <dbReference type="ARBA" id="ARBA00004236"/>
    </source>
</evidence>
<dbReference type="InterPro" id="IPR036138">
    <property type="entry name" value="PBP_dimer_sf"/>
</dbReference>
<organism evidence="15">
    <name type="scientific">marine metagenome</name>
    <dbReference type="NCBI Taxonomy" id="408172"/>
    <lineage>
        <taxon>unclassified sequences</taxon>
        <taxon>metagenomes</taxon>
        <taxon>ecological metagenomes</taxon>
    </lineage>
</organism>
<dbReference type="Gene3D" id="3.40.710.10">
    <property type="entry name" value="DD-peptidase/beta-lactamase superfamily"/>
    <property type="match status" value="1"/>
</dbReference>
<accession>A0A382K516</accession>
<dbReference type="InterPro" id="IPR012338">
    <property type="entry name" value="Beta-lactam/transpept-like"/>
</dbReference>
<gene>
    <name evidence="15" type="ORF">METZ01_LOCUS271447</name>
</gene>
<proteinExistence type="predicted"/>
<reference evidence="15" key="1">
    <citation type="submission" date="2018-05" db="EMBL/GenBank/DDBJ databases">
        <authorList>
            <person name="Lanie J.A."/>
            <person name="Ng W.-L."/>
            <person name="Kazmierczak K.M."/>
            <person name="Andrzejewski T.M."/>
            <person name="Davidsen T.M."/>
            <person name="Wayne K.J."/>
            <person name="Tettelin H."/>
            <person name="Glass J.I."/>
            <person name="Rusch D."/>
            <person name="Podicherti R."/>
            <person name="Tsui H.-C.T."/>
            <person name="Winkler M.E."/>
        </authorList>
    </citation>
    <scope>NUCLEOTIDE SEQUENCE</scope>
</reference>
<sequence>LTRIFFLTVIQNVHYTTLSKTNRQKILPIAPIRGLIYSSDGVILAENKPTYSLEVIPEKIPDIDQLISKLREIIHIDDKDVERFKRLSNKKRRFERVPLRINLNENEVALFSINRHLFSSVDVVEGFNRHYPLGREFVHSVGYVSRIDENDLKKISKLGLDSNYSATNHIGKLGIEESYESYLHGEVGFQKVEVNAEGRVIRVIERTDAKPGKNIYLTIDLSLQKVAIESLNNKKGAIVAMDPRNGEILTFVSSPSYDPNAFSSGIDNQLYQSLLSSKEKPLINRVIQGKYPPGSTIKPFLGLIALENGIKNVEEEVWCPGWFSLEGHEHRYRDWKKQGHGYTNLSKAIIQSCDVFFYKLAYELGIDQIYKGLSRFSFGQASGLDINDERIGLLPSREWKRRSKNEAWFPGETVILGGGIPVPVRLIV</sequence>
<dbReference type="InterPro" id="IPR050515">
    <property type="entry name" value="Beta-lactam/transpept"/>
</dbReference>
<evidence type="ECO:0000256" key="6">
    <source>
        <dbReference type="ARBA" id="ARBA00022692"/>
    </source>
</evidence>
<evidence type="ECO:0000256" key="1">
    <source>
        <dbReference type="ARBA" id="ARBA00004167"/>
    </source>
</evidence>
<evidence type="ECO:0000256" key="11">
    <source>
        <dbReference type="ARBA" id="ARBA00023136"/>
    </source>
</evidence>
<dbReference type="InterPro" id="IPR001460">
    <property type="entry name" value="PCN-bd_Tpept"/>
</dbReference>
<feature type="non-terminal residue" evidence="15">
    <location>
        <position position="428"/>
    </location>
</feature>
<evidence type="ECO:0000256" key="5">
    <source>
        <dbReference type="ARBA" id="ARBA00022670"/>
    </source>
</evidence>
<dbReference type="InterPro" id="IPR017790">
    <property type="entry name" value="Penicillin-binding_protein_2"/>
</dbReference>
<keyword evidence="10" id="KW-1133">Transmembrane helix</keyword>
<keyword evidence="3" id="KW-1003">Cell membrane</keyword>
<evidence type="ECO:0000256" key="3">
    <source>
        <dbReference type="ARBA" id="ARBA00022475"/>
    </source>
</evidence>
<name>A0A382K516_9ZZZZ</name>
<feature type="domain" description="Penicillin-binding protein transpeptidase" evidence="13">
    <location>
        <begin position="236"/>
        <end position="399"/>
    </location>
</feature>
<keyword evidence="9" id="KW-0573">Peptidoglycan synthesis</keyword>
<dbReference type="GO" id="GO:0071555">
    <property type="term" value="P:cell wall organization"/>
    <property type="evidence" value="ECO:0007669"/>
    <property type="project" value="UniProtKB-KW"/>
</dbReference>
<dbReference type="NCBIfam" id="TIGR03423">
    <property type="entry name" value="pbp2_mrdA"/>
    <property type="match status" value="1"/>
</dbReference>
<evidence type="ECO:0000259" key="14">
    <source>
        <dbReference type="Pfam" id="PF03717"/>
    </source>
</evidence>
<feature type="domain" description="Penicillin-binding protein dimerisation" evidence="14">
    <location>
        <begin position="29"/>
        <end position="204"/>
    </location>
</feature>
<dbReference type="Gene3D" id="3.90.1310.10">
    <property type="entry name" value="Penicillin-binding protein 2a (Domain 2)"/>
    <property type="match status" value="1"/>
</dbReference>
<evidence type="ECO:0000256" key="10">
    <source>
        <dbReference type="ARBA" id="ARBA00022989"/>
    </source>
</evidence>
<evidence type="ECO:0000256" key="12">
    <source>
        <dbReference type="ARBA" id="ARBA00023316"/>
    </source>
</evidence>
<evidence type="ECO:0000256" key="4">
    <source>
        <dbReference type="ARBA" id="ARBA00022519"/>
    </source>
</evidence>
<dbReference type="GO" id="GO:0005886">
    <property type="term" value="C:plasma membrane"/>
    <property type="evidence" value="ECO:0007669"/>
    <property type="project" value="UniProtKB-SubCell"/>
</dbReference>
<dbReference type="GO" id="GO:0009252">
    <property type="term" value="P:peptidoglycan biosynthetic process"/>
    <property type="evidence" value="ECO:0007669"/>
    <property type="project" value="UniProtKB-KW"/>
</dbReference>
<protein>
    <recommendedName>
        <fullName evidence="16">Penicillin-binding protein 2</fullName>
    </recommendedName>
</protein>
<dbReference type="GO" id="GO:0008360">
    <property type="term" value="P:regulation of cell shape"/>
    <property type="evidence" value="ECO:0007669"/>
    <property type="project" value="UniProtKB-KW"/>
</dbReference>
<feature type="non-terminal residue" evidence="15">
    <location>
        <position position="1"/>
    </location>
</feature>
<dbReference type="Pfam" id="PF00905">
    <property type="entry name" value="Transpeptidase"/>
    <property type="match status" value="1"/>
</dbReference>
<dbReference type="GO" id="GO:0009002">
    <property type="term" value="F:serine-type D-Ala-D-Ala carboxypeptidase activity"/>
    <property type="evidence" value="ECO:0007669"/>
    <property type="project" value="InterPro"/>
</dbReference>
<comment type="subcellular location">
    <subcellularLocation>
        <location evidence="2">Cell membrane</location>
    </subcellularLocation>
    <subcellularLocation>
        <location evidence="1">Membrane</location>
        <topology evidence="1">Single-pass membrane protein</topology>
    </subcellularLocation>
</comment>
<keyword evidence="7" id="KW-0378">Hydrolase</keyword>
<dbReference type="PANTHER" id="PTHR30627:SF2">
    <property type="entry name" value="PEPTIDOGLYCAN D,D-TRANSPEPTIDASE MRDA"/>
    <property type="match status" value="1"/>
</dbReference>
<evidence type="ECO:0000256" key="8">
    <source>
        <dbReference type="ARBA" id="ARBA00022960"/>
    </source>
</evidence>